<dbReference type="SUPFAM" id="SSF144052">
    <property type="entry name" value="Thermophilic metalloprotease-like"/>
    <property type="match status" value="1"/>
</dbReference>
<dbReference type="GO" id="GO:0004177">
    <property type="term" value="F:aminopeptidase activity"/>
    <property type="evidence" value="ECO:0007669"/>
    <property type="project" value="UniProtKB-KW"/>
</dbReference>
<dbReference type="Proteomes" id="UP001329915">
    <property type="component" value="Chromosome"/>
</dbReference>
<dbReference type="Pfam" id="PF26233">
    <property type="entry name" value="NicX"/>
    <property type="match status" value="1"/>
</dbReference>
<gene>
    <name evidence="2" type="ORF">MFMK1_000080</name>
</gene>
<proteinExistence type="predicted"/>
<keyword evidence="2" id="KW-0031">Aminopeptidase</keyword>
<keyword evidence="3" id="KW-1185">Reference proteome</keyword>
<dbReference type="InterPro" id="IPR052170">
    <property type="entry name" value="M29_Exopeptidase"/>
</dbReference>
<keyword evidence="2" id="KW-0378">Hydrolase</keyword>
<dbReference type="InterPro" id="IPR058739">
    <property type="entry name" value="NicX"/>
</dbReference>
<dbReference type="KEGG" id="dbc:MFMK1_000080"/>
<keyword evidence="1" id="KW-0479">Metal-binding</keyword>
<dbReference type="PANTHER" id="PTHR34448:SF1">
    <property type="entry name" value="BLL6088 PROTEIN"/>
    <property type="match status" value="1"/>
</dbReference>
<evidence type="ECO:0000313" key="2">
    <source>
        <dbReference type="EMBL" id="WRO20322.1"/>
    </source>
</evidence>
<dbReference type="RefSeq" id="WP_366923224.1">
    <property type="nucleotide sequence ID" value="NZ_CP121694.1"/>
</dbReference>
<dbReference type="AlphaFoldDB" id="A0AAU0UMB0"/>
<sequence>MDKIFQAAKNVLVSCMGVKEGEVVLVVVDTPQVDLGRAFYEQAVDLGAEAQLIQYLPRGNNGVEPPPAVAAAMAASQVVIMPTSTSLSHTQARKEANNQGARVASLPGLTKEMMERTLLGDYGEIARRSKTVAALLDDGEIVEITAPGGTDLTMSIKGRSGIADTGELAAKGSFGNLPAGEAYVAPVEGTASGKIVIDGAMAGIGKVSDAITIVVANGLAVDFQGGKEALKLKQMLEQHGEEGRNIAELGIGTNDLAKLTGQVLEDEKVLGTIHIAVGDNHTFGGEVTVPVHLDGMVLSPTVKIDGKVVLDRGKLA</sequence>
<reference evidence="2 3" key="1">
    <citation type="submission" date="2023-04" db="EMBL/GenBank/DDBJ databases">
        <authorList>
            <person name="Hsu D."/>
        </authorList>
    </citation>
    <scope>NUCLEOTIDE SEQUENCE [LARGE SCALE GENOMIC DNA]</scope>
    <source>
        <strain evidence="2 3">MK1</strain>
    </source>
</reference>
<keyword evidence="2" id="KW-0645">Protease</keyword>
<dbReference type="PANTHER" id="PTHR34448">
    <property type="entry name" value="AMINOPEPTIDASE"/>
    <property type="match status" value="1"/>
</dbReference>
<dbReference type="EC" id="3.4.11.-" evidence="2"/>
<accession>A0AAU0UMB0</accession>
<evidence type="ECO:0000256" key="1">
    <source>
        <dbReference type="ARBA" id="ARBA00022723"/>
    </source>
</evidence>
<dbReference type="GO" id="GO:0046872">
    <property type="term" value="F:metal ion binding"/>
    <property type="evidence" value="ECO:0007669"/>
    <property type="project" value="UniProtKB-KW"/>
</dbReference>
<organism evidence="2 3">
    <name type="scientific">Metallumcola ferriviriculae</name>
    <dbReference type="NCBI Taxonomy" id="3039180"/>
    <lineage>
        <taxon>Bacteria</taxon>
        <taxon>Bacillati</taxon>
        <taxon>Bacillota</taxon>
        <taxon>Clostridia</taxon>
        <taxon>Neomoorellales</taxon>
        <taxon>Desulfitibacteraceae</taxon>
        <taxon>Metallumcola</taxon>
    </lineage>
</organism>
<evidence type="ECO:0000313" key="3">
    <source>
        <dbReference type="Proteomes" id="UP001329915"/>
    </source>
</evidence>
<dbReference type="EMBL" id="CP121694">
    <property type="protein sequence ID" value="WRO20322.1"/>
    <property type="molecule type" value="Genomic_DNA"/>
</dbReference>
<protein>
    <submittedName>
        <fullName evidence="2">Aminopeptidase</fullName>
        <ecNumber evidence="2">3.4.11.-</ecNumber>
    </submittedName>
</protein>
<name>A0AAU0UMB0_9FIRM</name>
<dbReference type="GO" id="GO:0006508">
    <property type="term" value="P:proteolysis"/>
    <property type="evidence" value="ECO:0007669"/>
    <property type="project" value="InterPro"/>
</dbReference>